<accession>A0A1W5RXT9</accession>
<feature type="domain" description="Piwi" evidence="10">
    <location>
        <begin position="681"/>
        <end position="972"/>
    </location>
</feature>
<evidence type="ECO:0000313" key="11">
    <source>
        <dbReference type="EMBL" id="AQX83033.1"/>
    </source>
</evidence>
<sequence>MYQNGRGAQGFGRGGRGEALLKAAETILRRPGEQVSGPLSHPSTQYPSQLPPPPPLAESGTSQPVQPVTTIQHPYQAGYQQQTPVYGPSSYPQMPYPPAVPAPVAPLPPSSVESQSTPTSGFGRGVLRMATSSVTQAAEALGDLSLEQRSGSLIETPSSGVGTLSVSNSSQMFSPTFQGSSTSGPLTSQKTTNSSLSPQEIATSQITPILREKYMGLASKETISSVGTAGTSTKMFSNYIRVRSIAQGVYHYMVTFSPEIDSKNMRYKLLNMHREVIGETRAFDGTTLYSPKTITESIIELESTRPTDGAPIKIKVEKIRILQAKDSLQLFNVIFRRVMRQLQLRQVGRHYYDPIHPINIPQHKLELWPGYITSIHAYEDQLLLMLDVSHKLLRTDSALDFLYDMYHQQTQSFQEQVTKQLVGTVVLTRYNNNTYRVDDIEWNMNPQSTFTSSHTGETISFEEYYKKQYQIEIVDKEQPLLIHRMKKRRAPLQPGQVVAEQVEHIICLVPELCFMTGLTETARADFKVMKDVAIYTRLSARERIKALEKFVINVENTPEAKLELEKWGLKLEKHMIDIDARVLPIEKINFRNTSVSAGKEADWGRDLTKENVITPVQISHWLLIFTKRDHQRAFDFYNAMSKVCPPMGISIDQPKVIELADDRTDSYLRGIRENLQSTLQLVVTIFPTQRDDRYSAVKKLCCIDSPVPSQVINSKTISNPSKLRSVAQKIALQINCKLGGELWALDIPLKNLMVVGIDVYHDTAQGRNSIGAFVASSNHLCTRWYSRVTIQMKGQEIVDGLKTCLVAALRKYHDCNGVLPERIIVYRDGVGDGQMSTVNDYEVPQLLSCFESFLDYHPKFATVVVQKRINTRIFVQIGGAADNAPPGSIVDHTITRMGWYDFFLVSQHVRQGTVTPTHYNVVYDTSGLKPDHMQRLSYKLTHLYYNWPGTVRVPAPCQYAHKLAFLVGQSLHKSPNLELSDRLFFL</sequence>
<proteinExistence type="evidence at transcript level"/>
<dbReference type="InterPro" id="IPR012337">
    <property type="entry name" value="RNaseH-like_sf"/>
</dbReference>
<dbReference type="SMART" id="SM00949">
    <property type="entry name" value="PAZ"/>
    <property type="match status" value="1"/>
</dbReference>
<dbReference type="Pfam" id="PF02171">
    <property type="entry name" value="Piwi"/>
    <property type="match status" value="1"/>
</dbReference>
<evidence type="ECO:0000256" key="6">
    <source>
        <dbReference type="ARBA" id="ARBA00023158"/>
    </source>
</evidence>
<dbReference type="PROSITE" id="PS50822">
    <property type="entry name" value="PIWI"/>
    <property type="match status" value="1"/>
</dbReference>
<evidence type="ECO:0000259" key="9">
    <source>
        <dbReference type="PROSITE" id="PS50821"/>
    </source>
</evidence>
<evidence type="ECO:0000256" key="7">
    <source>
        <dbReference type="ARBA" id="ARBA00038291"/>
    </source>
</evidence>
<keyword evidence="5" id="KW-0694">RNA-binding</keyword>
<evidence type="ECO:0000256" key="1">
    <source>
        <dbReference type="ARBA" id="ARBA00004496"/>
    </source>
</evidence>
<dbReference type="Pfam" id="PF23278">
    <property type="entry name" value="Piwi_N"/>
    <property type="match status" value="1"/>
</dbReference>
<keyword evidence="3" id="KW-0963">Cytoplasm</keyword>
<feature type="region of interest" description="Disordered" evidence="8">
    <location>
        <begin position="172"/>
        <end position="197"/>
    </location>
</feature>
<evidence type="ECO:0000256" key="3">
    <source>
        <dbReference type="ARBA" id="ARBA00022490"/>
    </source>
</evidence>
<keyword evidence="2" id="KW-0217">Developmental protein</keyword>
<dbReference type="Pfam" id="PF02170">
    <property type="entry name" value="PAZ"/>
    <property type="match status" value="1"/>
</dbReference>
<evidence type="ECO:0000256" key="5">
    <source>
        <dbReference type="ARBA" id="ARBA00022884"/>
    </source>
</evidence>
<dbReference type="InterPro" id="IPR003100">
    <property type="entry name" value="PAZ_dom"/>
</dbReference>
<dbReference type="Gene3D" id="3.40.50.2300">
    <property type="match status" value="1"/>
</dbReference>
<dbReference type="InterPro" id="IPR036085">
    <property type="entry name" value="PAZ_dom_sf"/>
</dbReference>
<keyword evidence="4" id="KW-0221">Differentiation</keyword>
<dbReference type="PANTHER" id="PTHR22891">
    <property type="entry name" value="EUKARYOTIC TRANSLATION INITIATION FACTOR 2C"/>
    <property type="match status" value="1"/>
</dbReference>
<comment type="similarity">
    <text evidence="7">Belongs to the argonaute family. Piwi subfamily.</text>
</comment>
<dbReference type="Pfam" id="PF08699">
    <property type="entry name" value="ArgoL1"/>
    <property type="match status" value="1"/>
</dbReference>
<dbReference type="InterPro" id="IPR003165">
    <property type="entry name" value="Piwi"/>
</dbReference>
<dbReference type="PROSITE" id="PS50821">
    <property type="entry name" value="PAZ"/>
    <property type="match status" value="1"/>
</dbReference>
<organism evidence="11">
    <name type="scientific">Oopsacas minuta</name>
    <dbReference type="NCBI Taxonomy" id="111878"/>
    <lineage>
        <taxon>Eukaryota</taxon>
        <taxon>Metazoa</taxon>
        <taxon>Porifera</taxon>
        <taxon>Hexactinellida</taxon>
        <taxon>Hexasterophora</taxon>
        <taxon>Lyssacinosida</taxon>
        <taxon>Leucopsacidae</taxon>
        <taxon>Oopsacas</taxon>
    </lineage>
</organism>
<dbReference type="FunFam" id="2.170.260.10:FF:000003">
    <property type="entry name" value="Piwi-like RNA-mediated gene silencing 2"/>
    <property type="match status" value="1"/>
</dbReference>
<evidence type="ECO:0000256" key="2">
    <source>
        <dbReference type="ARBA" id="ARBA00022473"/>
    </source>
</evidence>
<reference evidence="11" key="1">
    <citation type="submission" date="2016-05" db="EMBL/GenBank/DDBJ databases">
        <title>The stepping stone for understanding somatic and germ lines origins.</title>
        <authorList>
            <person name="Fierro-Constain L."/>
            <person name="Schenkelaars Q."/>
            <person name="Gazave E."/>
            <person name="Haguenauer A."/>
            <person name="Ereskovsky A."/>
            <person name="Borchiellini C."/>
        </authorList>
    </citation>
    <scope>NUCLEOTIDE SEQUENCE</scope>
</reference>
<dbReference type="Gene3D" id="2.170.260.10">
    <property type="entry name" value="paz domain"/>
    <property type="match status" value="1"/>
</dbReference>
<dbReference type="Gene3D" id="3.30.420.10">
    <property type="entry name" value="Ribonuclease H-like superfamily/Ribonuclease H"/>
    <property type="match status" value="1"/>
</dbReference>
<dbReference type="SMART" id="SM00950">
    <property type="entry name" value="Piwi"/>
    <property type="match status" value="1"/>
</dbReference>
<dbReference type="CDD" id="cd02845">
    <property type="entry name" value="PAZ_piwi_like"/>
    <property type="match status" value="1"/>
</dbReference>
<evidence type="ECO:0000259" key="10">
    <source>
        <dbReference type="PROSITE" id="PS50822"/>
    </source>
</evidence>
<protein>
    <submittedName>
        <fullName evidence="11">Piwi B</fullName>
    </submittedName>
</protein>
<keyword evidence="6" id="KW-0943">RNA-mediated gene silencing</keyword>
<comment type="subcellular location">
    <subcellularLocation>
        <location evidence="1">Cytoplasm</location>
    </subcellularLocation>
</comment>
<dbReference type="InterPro" id="IPR036397">
    <property type="entry name" value="RNaseH_sf"/>
</dbReference>
<dbReference type="AlphaFoldDB" id="A0A1W5RXT9"/>
<name>A0A1W5RXT9_9METZ</name>
<feature type="domain" description="PAZ" evidence="9">
    <location>
        <begin position="397"/>
        <end position="517"/>
    </location>
</feature>
<dbReference type="CDD" id="cd04658">
    <property type="entry name" value="Piwi_piwi-like_Euk"/>
    <property type="match status" value="1"/>
</dbReference>
<dbReference type="InterPro" id="IPR014811">
    <property type="entry name" value="ArgoL1"/>
</dbReference>
<dbReference type="GO" id="GO:0003723">
    <property type="term" value="F:RNA binding"/>
    <property type="evidence" value="ECO:0007669"/>
    <property type="project" value="UniProtKB-KW"/>
</dbReference>
<dbReference type="SUPFAM" id="SSF53098">
    <property type="entry name" value="Ribonuclease H-like"/>
    <property type="match status" value="1"/>
</dbReference>
<dbReference type="GO" id="GO:0031047">
    <property type="term" value="P:regulatory ncRNA-mediated gene silencing"/>
    <property type="evidence" value="ECO:0007669"/>
    <property type="project" value="UniProtKB-KW"/>
</dbReference>
<evidence type="ECO:0000256" key="4">
    <source>
        <dbReference type="ARBA" id="ARBA00022782"/>
    </source>
</evidence>
<dbReference type="EMBL" id="KX216828">
    <property type="protein sequence ID" value="AQX83033.1"/>
    <property type="molecule type" value="mRNA"/>
</dbReference>
<evidence type="ECO:0000256" key="8">
    <source>
        <dbReference type="SAM" id="MobiDB-lite"/>
    </source>
</evidence>
<dbReference type="FunFam" id="3.30.420.10:FF:000014">
    <property type="entry name" value="Piwi-like RNA-mediated gene silencing 1"/>
    <property type="match status" value="1"/>
</dbReference>
<feature type="region of interest" description="Disordered" evidence="8">
    <location>
        <begin position="25"/>
        <end position="66"/>
    </location>
</feature>
<dbReference type="GO" id="GO:0030154">
    <property type="term" value="P:cell differentiation"/>
    <property type="evidence" value="ECO:0007669"/>
    <property type="project" value="UniProtKB-KW"/>
</dbReference>
<dbReference type="GO" id="GO:0005737">
    <property type="term" value="C:cytoplasm"/>
    <property type="evidence" value="ECO:0007669"/>
    <property type="project" value="UniProtKB-SubCell"/>
</dbReference>
<dbReference type="SUPFAM" id="SSF101690">
    <property type="entry name" value="PAZ domain"/>
    <property type="match status" value="1"/>
</dbReference>